<feature type="active site" description="Proton acceptor for HNH nuclease domain" evidence="12">
    <location>
        <position position="593"/>
    </location>
</feature>
<dbReference type="NCBIfam" id="TIGR01865">
    <property type="entry name" value="cas_Csn1"/>
    <property type="match status" value="1"/>
</dbReference>
<dbReference type="GO" id="GO:0016787">
    <property type="term" value="F:hydrolase activity"/>
    <property type="evidence" value="ECO:0007669"/>
    <property type="project" value="UniProtKB-KW"/>
</dbReference>
<evidence type="ECO:0000256" key="11">
    <source>
        <dbReference type="ARBA" id="ARBA00046380"/>
    </source>
</evidence>
<dbReference type="AlphaFoldDB" id="A0AB36ZXM4"/>
<feature type="binding site" evidence="12">
    <location>
        <position position="511"/>
    </location>
    <ligand>
        <name>Mg(2+)</name>
        <dbReference type="ChEBI" id="CHEBI:18420"/>
        <label>1</label>
    </ligand>
</feature>
<dbReference type="GO" id="GO:0043571">
    <property type="term" value="P:maintenance of CRISPR repeat elements"/>
    <property type="evidence" value="ECO:0007669"/>
    <property type="project" value="UniProtKB-UniRule"/>
</dbReference>
<keyword evidence="7 12" id="KW-0694">RNA-binding</keyword>
<evidence type="ECO:0000313" key="15">
    <source>
        <dbReference type="Proteomes" id="UP000239861"/>
    </source>
</evidence>
<evidence type="ECO:0000256" key="7">
    <source>
        <dbReference type="ARBA" id="ARBA00022884"/>
    </source>
</evidence>
<keyword evidence="3 12" id="KW-0479">Metal-binding</keyword>
<sequence length="960" mass="112685">MSERILGLDIGISSLGWAVIDYDKNNSLNNKIIKSGVRIFTIAENPKTGESLALPRRNARASRRTIKRKKQRIKGIKNLLVKYLDFSKDEIFSPKNIFNEKKQKDVWQLRDKSLKRELTNKEFARVLMQIAKRRGYKSNRKVEEKENSEGKKVLSSIEKNKKLLNNYLTIGQAIYQTTKETKTRRNKKDDYNHSISRDMLVDEINIIFEKQKEFKNPFVSDNLKQEYLELFLKQRDFASVDKMVGFCTLEGKPNKRAAKASYSAELFVTLTKLINTKIIDSNHKERSLTKEELEKIILLCHQSEQPTYLKIKEIICLDESSHFKNVSFYEIDKKTGEVSKKTTKFISGFKGFHSLRKVVEKTFSKTYWQNIAQDKKLLNDIATIFSHHKSDEKINNELQKLEIKILNESEKQILIKALIENIHFDKFLNLSIKAIDKLLKYMLLGKRYDEAVDLCKYKKVEGTKQKFLRALNKDEQFELTNPVVKRALSQTRKVVNALIRVYGQFDKINIELTREIKKSHSDRKKIEKAQDEYQTLKQGIVKNFIENFGKEPRGNELLKYRLWQEQGERCIYSGKEIDIKRLISEVNYAQIDHILPFSRSLEDGMINKVICLSKENQDKKNRTPYEYFTHENKDWHWFEEFVKSLKNIKKGKRDRLLKKNFDENSEIAFRDRNANDTAFMSRFIKDFIENNLELKSKDKQKVFTRSGTLTNMLRHNWGIGNKSRDNHLHHAVDALIVAFSTQSEVQRLSTLSAKIDGFTYEKSEKKAGQLKFVPPIEHFRDEVQKSIDDIFVSFAPRRGVKGAAHKETIYSKKAEKKKGTFEINNGLAENGEVKRVDIFKKDGKYHFIFLYPSDFLKKELPLLTIKGIEIDDSFEFIFSLFKDEYIEIKQKNKEPHYGYLKFVESDGRFNVLPHFQSQLNKKDNRISTGSVEYIKKYQVDVLGNTFEIKREKRVGTKKQR</sequence>
<dbReference type="Gene3D" id="3.30.420.10">
    <property type="entry name" value="Ribonuclease H-like superfamily/Ribonuclease H"/>
    <property type="match status" value="3"/>
</dbReference>
<dbReference type="InterPro" id="IPR036397">
    <property type="entry name" value="RNaseH_sf"/>
</dbReference>
<dbReference type="GO" id="GO:0004519">
    <property type="term" value="F:endonuclease activity"/>
    <property type="evidence" value="ECO:0007669"/>
    <property type="project" value="UniProtKB-UniRule"/>
</dbReference>
<dbReference type="Pfam" id="PF18541">
    <property type="entry name" value="RuvC_III"/>
    <property type="match status" value="1"/>
</dbReference>
<dbReference type="InterPro" id="IPR040619">
    <property type="entry name" value="Cas9_alpha-helical_lobe"/>
</dbReference>
<keyword evidence="8 12" id="KW-0051">Antiviral defense</keyword>
<dbReference type="InterPro" id="IPR033114">
    <property type="entry name" value="HNH_CAS9"/>
</dbReference>
<dbReference type="GO" id="GO:0051607">
    <property type="term" value="P:defense response to virus"/>
    <property type="evidence" value="ECO:0007669"/>
    <property type="project" value="UniProtKB-UniRule"/>
</dbReference>
<keyword evidence="9 12" id="KW-0238">DNA-binding</keyword>
<evidence type="ECO:0000256" key="5">
    <source>
        <dbReference type="ARBA" id="ARBA00022801"/>
    </source>
</evidence>
<keyword evidence="2 12" id="KW-0540">Nuclease</keyword>
<dbReference type="InterPro" id="IPR003615">
    <property type="entry name" value="HNH_nuc"/>
</dbReference>
<comment type="subunit">
    <text evidence="11 12">Monomer. Binds crRNA and tracrRNA.</text>
</comment>
<evidence type="ECO:0000256" key="6">
    <source>
        <dbReference type="ARBA" id="ARBA00022842"/>
    </source>
</evidence>
<feature type="domain" description="HNH Cas9-type" evidence="13">
    <location>
        <begin position="519"/>
        <end position="674"/>
    </location>
</feature>
<feature type="binding site" evidence="12">
    <location>
        <position position="730"/>
    </location>
    <ligand>
        <name>Mg(2+)</name>
        <dbReference type="ChEBI" id="CHEBI:18420"/>
        <label>2</label>
    </ligand>
</feature>
<evidence type="ECO:0000256" key="4">
    <source>
        <dbReference type="ARBA" id="ARBA00022759"/>
    </source>
</evidence>
<dbReference type="GO" id="GO:0003677">
    <property type="term" value="F:DNA binding"/>
    <property type="evidence" value="ECO:0007669"/>
    <property type="project" value="UniProtKB-UniRule"/>
</dbReference>
<evidence type="ECO:0000256" key="10">
    <source>
        <dbReference type="ARBA" id="ARBA00023211"/>
    </source>
</evidence>
<reference evidence="14 15" key="1">
    <citation type="submission" date="2018-02" db="EMBL/GenBank/DDBJ databases">
        <title>Subsurface microbial communities from deep shales in Ohio and West Virginia, USA.</title>
        <authorList>
            <person name="Wrighton K."/>
        </authorList>
    </citation>
    <scope>NUCLEOTIDE SEQUENCE [LARGE SCALE GENOMIC DNA]</scope>
    <source>
        <strain evidence="14 15">MARC-MIP3H16</strain>
    </source>
</reference>
<evidence type="ECO:0000313" key="14">
    <source>
        <dbReference type="EMBL" id="PPK61428.1"/>
    </source>
</evidence>
<feature type="binding site" evidence="12">
    <location>
        <position position="9"/>
    </location>
    <ligand>
        <name>Mg(2+)</name>
        <dbReference type="ChEBI" id="CHEBI:18420"/>
        <label>2</label>
    </ligand>
</feature>
<comment type="domain">
    <text evidence="12">Has 2 endonuclease domains. The discontinuous RuvC-like domain cleaves the target DNA noncomplementary to crRNA while the HNH nuclease domain cleaves the target DNA complementary to crRNA.</text>
</comment>
<dbReference type="Pfam" id="PF13395">
    <property type="entry name" value="HNH_4"/>
    <property type="match status" value="1"/>
</dbReference>
<gene>
    <name evidence="12" type="primary">cas9</name>
    <name evidence="14" type="ORF">B0F89_11073</name>
</gene>
<comment type="similarity">
    <text evidence="12">Belongs to the CRISPR-associated Cas9 family.</text>
</comment>
<feature type="active site" description="For RuvC-like nuclease domain" evidence="12">
    <location>
        <position position="9"/>
    </location>
</feature>
<dbReference type="GO" id="GO:0003723">
    <property type="term" value="F:RNA binding"/>
    <property type="evidence" value="ECO:0007669"/>
    <property type="project" value="UniProtKB-UniRule"/>
</dbReference>
<keyword evidence="6 12" id="KW-0460">Magnesium</keyword>
<dbReference type="PROSITE" id="PS51749">
    <property type="entry name" value="HNH_CAS9"/>
    <property type="match status" value="1"/>
</dbReference>
<feature type="binding site" evidence="12">
    <location>
        <position position="9"/>
    </location>
    <ligand>
        <name>Mg(2+)</name>
        <dbReference type="ChEBI" id="CHEBI:18420"/>
        <label>1</label>
    </ligand>
</feature>
<evidence type="ECO:0000256" key="9">
    <source>
        <dbReference type="ARBA" id="ARBA00023125"/>
    </source>
</evidence>
<keyword evidence="10" id="KW-0464">Manganese</keyword>
<proteinExistence type="inferred from homology"/>
<organism evidence="14 15">
    <name type="scientific">Malaciobacter marinus</name>
    <dbReference type="NCBI Taxonomy" id="505249"/>
    <lineage>
        <taxon>Bacteria</taxon>
        <taxon>Pseudomonadati</taxon>
        <taxon>Campylobacterota</taxon>
        <taxon>Epsilonproteobacteria</taxon>
        <taxon>Campylobacterales</taxon>
        <taxon>Arcobacteraceae</taxon>
        <taxon>Malaciobacter</taxon>
    </lineage>
</organism>
<evidence type="ECO:0000256" key="3">
    <source>
        <dbReference type="ARBA" id="ARBA00022723"/>
    </source>
</evidence>
<dbReference type="InterPro" id="IPR028629">
    <property type="entry name" value="Cas9"/>
</dbReference>
<dbReference type="RefSeq" id="WP_104412160.1">
    <property type="nucleotide sequence ID" value="NZ_PTIW01000010.1"/>
</dbReference>
<keyword evidence="4 12" id="KW-0255">Endonuclease</keyword>
<dbReference type="Proteomes" id="UP000239861">
    <property type="component" value="Unassembled WGS sequence"/>
</dbReference>
<dbReference type="Pfam" id="PF18470">
    <property type="entry name" value="Cas9_a"/>
    <property type="match status" value="1"/>
</dbReference>
<evidence type="ECO:0000256" key="2">
    <source>
        <dbReference type="ARBA" id="ARBA00022722"/>
    </source>
</evidence>
<evidence type="ECO:0000256" key="8">
    <source>
        <dbReference type="ARBA" id="ARBA00023118"/>
    </source>
</evidence>
<dbReference type="InterPro" id="IPR041383">
    <property type="entry name" value="RuvC_III"/>
</dbReference>
<name>A0AB36ZXM4_9BACT</name>
<comment type="caution">
    <text evidence="14">The sequence shown here is derived from an EMBL/GenBank/DDBJ whole genome shotgun (WGS) entry which is preliminary data.</text>
</comment>
<evidence type="ECO:0000256" key="1">
    <source>
        <dbReference type="ARBA" id="ARBA00001946"/>
    </source>
</evidence>
<dbReference type="EMBL" id="PTIW01000010">
    <property type="protein sequence ID" value="PPK61428.1"/>
    <property type="molecule type" value="Genomic_DNA"/>
</dbReference>
<accession>A0AB36ZXM4</accession>
<feature type="binding site" evidence="12">
    <location>
        <position position="515"/>
    </location>
    <ligand>
        <name>Mg(2+)</name>
        <dbReference type="ChEBI" id="CHEBI:18420"/>
        <label>1</label>
    </ligand>
</feature>
<dbReference type="GO" id="GO:0046872">
    <property type="term" value="F:metal ion binding"/>
    <property type="evidence" value="ECO:0007669"/>
    <property type="project" value="UniProtKB-UniRule"/>
</dbReference>
<protein>
    <recommendedName>
        <fullName evidence="12">CRISPR-associated endonuclease Cas9</fullName>
        <ecNumber evidence="12">3.1.-.-</ecNumber>
    </recommendedName>
</protein>
<keyword evidence="5 12" id="KW-0378">Hydrolase</keyword>
<comment type="function">
    <text evidence="12">CRISPR (clustered regularly interspaced short palindromic repeat) is an adaptive immune system that provides protection against mobile genetic elements (viruses, transposable elements and conjugative plasmids). CRISPR clusters contain spacers, sequences complementary to antecedent mobile elements, and target invading nucleic acids. CRISPR clusters are transcribed and processed into CRISPR RNA (crRNA). In type II CRISPR systems correct processing of pre-crRNA requires a trans-encoded small RNA (tracrRNA), endogenous ribonuclease 3 (rnc) and this protein. The tracrRNA serves as a guide for ribonuclease 3-aided processing of pre-crRNA. Subsequently Cas9/crRNA/tracrRNA endonucleolytically cleaves linear or circular dsDNA target complementary to the spacer; Cas9 is inactive in the absence of the 2 guide RNAs (gRNA). Cas9 recognizes the protospacer adjacent motif (PAM) in the CRISPR repeat sequences to help distinguish self versus nonself, as targets within the bacterial CRISPR locus do not have PAMs. PAM recognition is also required for catalytic activity.</text>
</comment>
<evidence type="ECO:0000256" key="12">
    <source>
        <dbReference type="HAMAP-Rule" id="MF_01480"/>
    </source>
</evidence>
<dbReference type="HAMAP" id="MF_01480">
    <property type="entry name" value="Cas9"/>
    <property type="match status" value="1"/>
</dbReference>
<comment type="cofactor">
    <cofactor evidence="1 12">
        <name>Mg(2+)</name>
        <dbReference type="ChEBI" id="CHEBI:18420"/>
    </cofactor>
</comment>
<dbReference type="EC" id="3.1.-.-" evidence="12"/>
<feature type="binding site" evidence="12">
    <location>
        <position position="515"/>
    </location>
    <ligand>
        <name>Mg(2+)</name>
        <dbReference type="ChEBI" id="CHEBI:18420"/>
        <label>2</label>
    </ligand>
</feature>
<evidence type="ECO:0000259" key="13">
    <source>
        <dbReference type="PROSITE" id="PS51749"/>
    </source>
</evidence>